<keyword evidence="1 3" id="KW-0808">Transferase</keyword>
<keyword evidence="4" id="KW-1185">Reference proteome</keyword>
<dbReference type="GO" id="GO:0016740">
    <property type="term" value="F:transferase activity"/>
    <property type="evidence" value="ECO:0007669"/>
    <property type="project" value="UniProtKB-KW"/>
</dbReference>
<comment type="caution">
    <text evidence="3">The sequence shown here is derived from an EMBL/GenBank/DDBJ whole genome shotgun (WGS) entry which is preliminary data.</text>
</comment>
<dbReference type="InterPro" id="IPR002882">
    <property type="entry name" value="CofD"/>
</dbReference>
<evidence type="ECO:0000313" key="4">
    <source>
        <dbReference type="Proteomes" id="UP001501671"/>
    </source>
</evidence>
<evidence type="ECO:0000313" key="3">
    <source>
        <dbReference type="EMBL" id="GAA4322956.1"/>
    </source>
</evidence>
<evidence type="ECO:0000256" key="1">
    <source>
        <dbReference type="ARBA" id="ARBA00022679"/>
    </source>
</evidence>
<sequence length="318" mass="33802">MIIALTGGVGGAKLVAGLARALPADDLTVVVNTADDFDHLGLRIMPDLDSVLYALAGLNDRERGWGRADETWHCRDAMAALGAPTWFNLGDKDLALHILRTHWLHTGQSYAGVARMLARRLGLDARVVPMSDQPVATMVLSGDGEIPFQDYFVRRRCEPRAGGFRYAGIDAALPLPQWYEPLAGGCCAGVVICPSNPFVSIEPILALRGVREAIAHWGVPVVAVSPIVGGRALKGPAAKMMAELGMDVSPAGVAERYRGLLGGMVVDDADAGQVARLRDMGLAVEVTDTVMTDTGVAESLARTALAMVGRLRREREAG</sequence>
<dbReference type="CDD" id="cd07186">
    <property type="entry name" value="CofD_like"/>
    <property type="match status" value="1"/>
</dbReference>
<dbReference type="Gene3D" id="3.40.50.10680">
    <property type="entry name" value="CofD-like domains"/>
    <property type="match status" value="1"/>
</dbReference>
<reference evidence="4" key="1">
    <citation type="journal article" date="2019" name="Int. J. Syst. Evol. Microbiol.">
        <title>The Global Catalogue of Microorganisms (GCM) 10K type strain sequencing project: providing services to taxonomists for standard genome sequencing and annotation.</title>
        <authorList>
            <consortium name="The Broad Institute Genomics Platform"/>
            <consortium name="The Broad Institute Genome Sequencing Center for Infectious Disease"/>
            <person name="Wu L."/>
            <person name="Ma J."/>
        </authorList>
    </citation>
    <scope>NUCLEOTIDE SEQUENCE [LARGE SCALE GENOMIC DNA]</scope>
    <source>
        <strain evidence="4">JCM 17666</strain>
    </source>
</reference>
<dbReference type="SUPFAM" id="SSF142338">
    <property type="entry name" value="CofD-like"/>
    <property type="match status" value="1"/>
</dbReference>
<dbReference type="Pfam" id="PF01933">
    <property type="entry name" value="CofD"/>
    <property type="match status" value="1"/>
</dbReference>
<gene>
    <name evidence="3" type="primary">cofD</name>
    <name evidence="3" type="ORF">GCM10023144_03410</name>
</gene>
<proteinExistence type="inferred from homology"/>
<dbReference type="InterPro" id="IPR038136">
    <property type="entry name" value="CofD-like_dom_sf"/>
</dbReference>
<keyword evidence="2" id="KW-0460">Magnesium</keyword>
<dbReference type="InterPro" id="IPR010115">
    <property type="entry name" value="FbiA/CofD"/>
</dbReference>
<dbReference type="EMBL" id="BAABFO010000001">
    <property type="protein sequence ID" value="GAA4322956.1"/>
    <property type="molecule type" value="Genomic_DNA"/>
</dbReference>
<protein>
    <submittedName>
        <fullName evidence="3">2-phospho-L-lactate transferase</fullName>
    </submittedName>
</protein>
<accession>A0ABP8GEJ5</accession>
<organism evidence="3 4">
    <name type="scientific">Pigmentiphaga soli</name>
    <dbReference type="NCBI Taxonomy" id="1007095"/>
    <lineage>
        <taxon>Bacteria</taxon>
        <taxon>Pseudomonadati</taxon>
        <taxon>Pseudomonadota</taxon>
        <taxon>Betaproteobacteria</taxon>
        <taxon>Burkholderiales</taxon>
        <taxon>Alcaligenaceae</taxon>
        <taxon>Pigmentiphaga</taxon>
    </lineage>
</organism>
<dbReference type="RefSeq" id="WP_345245670.1">
    <property type="nucleotide sequence ID" value="NZ_BAABFO010000001.1"/>
</dbReference>
<dbReference type="PANTHER" id="PTHR43007:SF1">
    <property type="entry name" value="2-PHOSPHO-L-LACTATE TRANSFERASE"/>
    <property type="match status" value="1"/>
</dbReference>
<evidence type="ECO:0000256" key="2">
    <source>
        <dbReference type="ARBA" id="ARBA00022842"/>
    </source>
</evidence>
<dbReference type="Gene3D" id="1.10.8.240">
    <property type="entry name" value="CofD-like domain"/>
    <property type="match status" value="1"/>
</dbReference>
<dbReference type="Proteomes" id="UP001501671">
    <property type="component" value="Unassembled WGS sequence"/>
</dbReference>
<dbReference type="PANTHER" id="PTHR43007">
    <property type="entry name" value="2-PHOSPHO-L-LACTATE TRANSFERASE"/>
    <property type="match status" value="1"/>
</dbReference>
<name>A0ABP8GEJ5_9BURK</name>
<dbReference type="HAMAP" id="MF_01257">
    <property type="entry name" value="CofD"/>
    <property type="match status" value="1"/>
</dbReference>
<dbReference type="NCBIfam" id="TIGR01819">
    <property type="entry name" value="F420_cofD"/>
    <property type="match status" value="1"/>
</dbReference>